<evidence type="ECO:0000256" key="1">
    <source>
        <dbReference type="SAM" id="Phobius"/>
    </source>
</evidence>
<organism evidence="2 3">
    <name type="scientific">Candidatus Microbacterium phytovorans</name>
    <dbReference type="NCBI Taxonomy" id="3121374"/>
    <lineage>
        <taxon>Bacteria</taxon>
        <taxon>Bacillati</taxon>
        <taxon>Actinomycetota</taxon>
        <taxon>Actinomycetes</taxon>
        <taxon>Micrococcales</taxon>
        <taxon>Microbacteriaceae</taxon>
        <taxon>Microbacterium</taxon>
    </lineage>
</organism>
<gene>
    <name evidence="2" type="ORF">P0Y48_13070</name>
</gene>
<feature type="transmembrane region" description="Helical" evidence="1">
    <location>
        <begin position="12"/>
        <end position="33"/>
    </location>
</feature>
<evidence type="ECO:0000313" key="3">
    <source>
        <dbReference type="Proteomes" id="UP001213972"/>
    </source>
</evidence>
<proteinExistence type="predicted"/>
<keyword evidence="1" id="KW-0812">Transmembrane</keyword>
<protein>
    <recommendedName>
        <fullName evidence="4">SGNH/GDSL hydrolase family protein</fullName>
    </recommendedName>
</protein>
<dbReference type="AlphaFoldDB" id="A0AAJ5W0P0"/>
<evidence type="ECO:0000313" key="2">
    <source>
        <dbReference type="EMBL" id="WEK13375.1"/>
    </source>
</evidence>
<keyword evidence="1" id="KW-0472">Membrane</keyword>
<dbReference type="InterPro" id="IPR036514">
    <property type="entry name" value="SGNH_hydro_sf"/>
</dbReference>
<reference evidence="2" key="1">
    <citation type="submission" date="2023-03" db="EMBL/GenBank/DDBJ databases">
        <title>Andean soil-derived lignocellulolytic bacterial consortium as a source of novel taxa and putative plastic-active enzymes.</title>
        <authorList>
            <person name="Diaz-Garcia L."/>
            <person name="Chuvochina M."/>
            <person name="Feuerriegel G."/>
            <person name="Bunk B."/>
            <person name="Sproer C."/>
            <person name="Streit W.R."/>
            <person name="Rodriguez L.M."/>
            <person name="Overmann J."/>
            <person name="Jimenez D.J."/>
        </authorList>
    </citation>
    <scope>NUCLEOTIDE SEQUENCE</scope>
    <source>
        <strain evidence="2">MAG 4610</strain>
    </source>
</reference>
<keyword evidence="1" id="KW-1133">Transmembrane helix</keyword>
<dbReference type="Gene3D" id="3.40.50.1110">
    <property type="entry name" value="SGNH hydrolase"/>
    <property type="match status" value="1"/>
</dbReference>
<evidence type="ECO:0008006" key="4">
    <source>
        <dbReference type="Google" id="ProtNLM"/>
    </source>
</evidence>
<dbReference type="SUPFAM" id="SSF52266">
    <property type="entry name" value="SGNH hydrolase"/>
    <property type="match status" value="1"/>
</dbReference>
<accession>A0AAJ5W0P0</accession>
<dbReference type="EMBL" id="CP119321">
    <property type="protein sequence ID" value="WEK13375.1"/>
    <property type="molecule type" value="Genomic_DNA"/>
</dbReference>
<name>A0AAJ5W0P0_9MICO</name>
<dbReference type="Proteomes" id="UP001213972">
    <property type="component" value="Chromosome"/>
</dbReference>
<sequence>MAGFSTRGRTRLWAYGGVAVLAIVALGAAYVAVQSVSAQGAGSGVTPPSVVNPDPATTTIAFLGDDPSAKAQDDAEQTWPELVADDLDATLLDLSAEGSGFATGSDTTPCEKDFCPAILDAVPDAVAADADIVIVSADVADASVSRSELRTRAVAVFTALKVGLPGAQVVVVGPAAENPAPPEVTTIEGILKAASTQSGVRYVSLLSPAAITADDVDGDGLIGTDGQEAIAGRVLRSIGG</sequence>